<evidence type="ECO:0000313" key="2">
    <source>
        <dbReference type="EMBL" id="BDU50897.1"/>
    </source>
</evidence>
<dbReference type="RefSeq" id="WP_307903746.1">
    <property type="nucleotide sequence ID" value="NZ_AP027059.1"/>
</dbReference>
<keyword evidence="3" id="KW-1185">Reference proteome</keyword>
<sequence>MAKSSPQTNFFMKSLYLDRWYNKIFILIIFLSIIFIFLKLDILVNILSILFIIVLGVLKYLIDFYREKGEIIRRRDFIDNSFGSKLHYENSEGYYDNEEIEEGLYKTIVNLFENTFFSKEISEKMKQKVLYNSIIPGIIIIGFSVLGFANSQIALPILQLFLSKIFIMKTINVWNYNKNTEDIFNRIIMLFNELKIEEIGKYEPQILNLWIEYECSISNYKLFLDSKIYNELNPILIEKWNIMKEKYKIK</sequence>
<feature type="transmembrane region" description="Helical" evidence="1">
    <location>
        <begin position="44"/>
        <end position="65"/>
    </location>
</feature>
<dbReference type="EMBL" id="AP027059">
    <property type="protein sequence ID" value="BDU50897.1"/>
    <property type="molecule type" value="Genomic_DNA"/>
</dbReference>
<feature type="transmembrane region" description="Helical" evidence="1">
    <location>
        <begin position="129"/>
        <end position="149"/>
    </location>
</feature>
<keyword evidence="1" id="KW-0472">Membrane</keyword>
<keyword evidence="1" id="KW-0812">Transmembrane</keyword>
<feature type="transmembrane region" description="Helical" evidence="1">
    <location>
        <begin position="20"/>
        <end position="38"/>
    </location>
</feature>
<reference evidence="2 3" key="1">
    <citation type="submission" date="2022-11" db="EMBL/GenBank/DDBJ databases">
        <title>Haliovirga abyssi gen. nov., sp. nov., a mesophilic fermentative bacterium isolated from the Iheya North hydrothermal field and the proposal of Haliovirgaceae fam. nov.</title>
        <authorList>
            <person name="Miyazaki U."/>
            <person name="Tame A."/>
            <person name="Miyazaki J."/>
            <person name="Takai K."/>
            <person name="Sawayama S."/>
            <person name="Kitajima M."/>
            <person name="Okamoto A."/>
            <person name="Nakagawa S."/>
        </authorList>
    </citation>
    <scope>NUCLEOTIDE SEQUENCE [LARGE SCALE GENOMIC DNA]</scope>
    <source>
        <strain evidence="2 3">IC12</strain>
    </source>
</reference>
<proteinExistence type="predicted"/>
<evidence type="ECO:0000256" key="1">
    <source>
        <dbReference type="SAM" id="Phobius"/>
    </source>
</evidence>
<keyword evidence="1" id="KW-1133">Transmembrane helix</keyword>
<dbReference type="KEGG" id="haby:HLVA_14660"/>
<evidence type="ECO:0000313" key="3">
    <source>
        <dbReference type="Proteomes" id="UP001321582"/>
    </source>
</evidence>
<gene>
    <name evidence="2" type="ORF">HLVA_14660</name>
</gene>
<dbReference type="Proteomes" id="UP001321582">
    <property type="component" value="Chromosome"/>
</dbReference>
<accession>A0AAU9DEU8</accession>
<protein>
    <submittedName>
        <fullName evidence="2">Uncharacterized protein</fullName>
    </submittedName>
</protein>
<name>A0AAU9DEU8_9FUSO</name>
<organism evidence="2 3">
    <name type="scientific">Haliovirga abyssi</name>
    <dbReference type="NCBI Taxonomy" id="2996794"/>
    <lineage>
        <taxon>Bacteria</taxon>
        <taxon>Fusobacteriati</taxon>
        <taxon>Fusobacteriota</taxon>
        <taxon>Fusobacteriia</taxon>
        <taxon>Fusobacteriales</taxon>
        <taxon>Haliovirgaceae</taxon>
        <taxon>Haliovirga</taxon>
    </lineage>
</organism>
<dbReference type="AlphaFoldDB" id="A0AAU9DEU8"/>